<dbReference type="OrthoDB" id="21557at2759"/>
<gene>
    <name evidence="2" type="primary">Atxn7l3b</name>
</gene>
<dbReference type="FunCoup" id="A0A6P3V9B4">
    <property type="interactions" value="603"/>
</dbReference>
<accession>A0A6P3V9B4</accession>
<dbReference type="InParanoid" id="A0A6P3V9B4"/>
<dbReference type="AlphaFoldDB" id="A0A6P3V9B4"/>
<proteinExistence type="predicted"/>
<dbReference type="RefSeq" id="XP_012368512.1">
    <property type="nucleotide sequence ID" value="XM_012513058.2"/>
</dbReference>
<sequence>MEKISLANLDTNKQEAIAQDIYVDLMEDSCLGFCFEVHQAVKRSYFYLKFTETGSVKDFACQPVEDKKVCHLPLCLLLGEPGNC</sequence>
<dbReference type="GeneID" id="105741163"/>
<organism evidence="1 2">
    <name type="scientific">Octodon degus</name>
    <name type="common">Degu</name>
    <name type="synonym">Sciurus degus</name>
    <dbReference type="NCBI Taxonomy" id="10160"/>
    <lineage>
        <taxon>Eukaryota</taxon>
        <taxon>Metazoa</taxon>
        <taxon>Chordata</taxon>
        <taxon>Craniata</taxon>
        <taxon>Vertebrata</taxon>
        <taxon>Euteleostomi</taxon>
        <taxon>Mammalia</taxon>
        <taxon>Eutheria</taxon>
        <taxon>Euarchontoglires</taxon>
        <taxon>Glires</taxon>
        <taxon>Rodentia</taxon>
        <taxon>Hystricomorpha</taxon>
        <taxon>Octodontidae</taxon>
        <taxon>Octodon</taxon>
    </lineage>
</organism>
<dbReference type="CTD" id="552889"/>
<protein>
    <submittedName>
        <fullName evidence="2">Ataxin-7-like protein 3B</fullName>
    </submittedName>
</protein>
<evidence type="ECO:0000313" key="1">
    <source>
        <dbReference type="Proteomes" id="UP000515203"/>
    </source>
</evidence>
<evidence type="ECO:0000313" key="2">
    <source>
        <dbReference type="RefSeq" id="XP_012368512.1"/>
    </source>
</evidence>
<dbReference type="Proteomes" id="UP000515203">
    <property type="component" value="Unplaced"/>
</dbReference>
<keyword evidence="1" id="KW-1185">Reference proteome</keyword>
<name>A0A6P3V9B4_OCTDE</name>
<dbReference type="InterPro" id="IPR042933">
    <property type="entry name" value="ATXN7L3B"/>
</dbReference>
<dbReference type="GO" id="GO:0010468">
    <property type="term" value="P:regulation of gene expression"/>
    <property type="evidence" value="ECO:0007669"/>
    <property type="project" value="TreeGrafter"/>
</dbReference>
<dbReference type="PANTHER" id="PTHR47733:SF1">
    <property type="entry name" value="ATAXIN-7-LIKE PROTEIN 3B"/>
    <property type="match status" value="1"/>
</dbReference>
<dbReference type="PANTHER" id="PTHR47733">
    <property type="entry name" value="ATAXIN-7 LIKE PROTEIN 3B, ATXN7L3B"/>
    <property type="match status" value="1"/>
</dbReference>
<reference evidence="2" key="1">
    <citation type="submission" date="2025-08" db="UniProtKB">
        <authorList>
            <consortium name="RefSeq"/>
        </authorList>
    </citation>
    <scope>IDENTIFICATION</scope>
</reference>